<feature type="domain" description="ABC transporter" evidence="9">
    <location>
        <begin position="8"/>
        <end position="244"/>
    </location>
</feature>
<dbReference type="InterPro" id="IPR003439">
    <property type="entry name" value="ABC_transporter-like_ATP-bd"/>
</dbReference>
<dbReference type="EMBL" id="JAUHMF010000002">
    <property type="protein sequence ID" value="MDT8898632.1"/>
    <property type="molecule type" value="Genomic_DNA"/>
</dbReference>
<keyword evidence="3" id="KW-0762">Sugar transport</keyword>
<dbReference type="Gene3D" id="3.40.50.300">
    <property type="entry name" value="P-loop containing nucleotide triphosphate hydrolases"/>
    <property type="match status" value="2"/>
</dbReference>
<keyword evidence="7" id="KW-1278">Translocase</keyword>
<proteinExistence type="predicted"/>
<dbReference type="PROSITE" id="PS00211">
    <property type="entry name" value="ABC_TRANSPORTER_1"/>
    <property type="match status" value="1"/>
</dbReference>
<feature type="domain" description="ABC transporter" evidence="9">
    <location>
        <begin position="255"/>
        <end position="498"/>
    </location>
</feature>
<comment type="caution">
    <text evidence="10">The sequence shown here is derived from an EMBL/GenBank/DDBJ whole genome shotgun (WGS) entry which is preliminary data.</text>
</comment>
<keyword evidence="11" id="KW-1185">Reference proteome</keyword>
<evidence type="ECO:0000256" key="8">
    <source>
        <dbReference type="ARBA" id="ARBA00023136"/>
    </source>
</evidence>
<dbReference type="InterPro" id="IPR027417">
    <property type="entry name" value="P-loop_NTPase"/>
</dbReference>
<dbReference type="CDD" id="cd03215">
    <property type="entry name" value="ABC_Carb_Monos_II"/>
    <property type="match status" value="1"/>
</dbReference>
<sequence>MNETIPRLRLEHVSKAFPGVQAVNDVSLDVYGGEILALVGENGAGKSTLMNIINGVVPLDSGKIYLEGQPVSITSPRQALELGITMIHQELALIPQLTVGQNIFLGREPRRWRFWVDWKRLYDQAQAELDRLGIDVPVQARVADLSIAQRQLVEIAKALSYNARLIALDEPTSALTERETETLFRLVRALRDQGVALIYISHRLEEVFELADRIAVMRDGQLVAVGPARDFTPADVVRLMVGRELTEFFPKVPTRRGEPVLRAVNLHAGREVRGVSLELYRGEIVGLAGLVGAGRTNLARLLFGADRAEAGEIWIDGRKVDIRSPRDAIRLGIGLVPEDRKSQGLFLGQSVRFNAGASLLERLSRLGFIDDRRINQMVKTIIERLRVRTPSLNQRVRNLSGGNQQKVVISRWLTLNPKVLILDEPTRGVDVGAKAEIHALMSELAAQGMAILMISSELPEILGVSDRILVMHEGRIVAEFSREEATQDLIMQAATGQLERRVAA</sequence>
<evidence type="ECO:0000256" key="5">
    <source>
        <dbReference type="ARBA" id="ARBA00022741"/>
    </source>
</evidence>
<dbReference type="PANTHER" id="PTHR43790">
    <property type="entry name" value="CARBOHYDRATE TRANSPORT ATP-BINDING PROTEIN MG119-RELATED"/>
    <property type="match status" value="1"/>
</dbReference>
<evidence type="ECO:0000256" key="7">
    <source>
        <dbReference type="ARBA" id="ARBA00022967"/>
    </source>
</evidence>
<keyword evidence="8" id="KW-0472">Membrane</keyword>
<dbReference type="InterPro" id="IPR017871">
    <property type="entry name" value="ABC_transporter-like_CS"/>
</dbReference>
<dbReference type="SMART" id="SM00382">
    <property type="entry name" value="AAA"/>
    <property type="match status" value="2"/>
</dbReference>
<organism evidence="10 11">
    <name type="scientific">Thermanaerothrix solaris</name>
    <dbReference type="NCBI Taxonomy" id="3058434"/>
    <lineage>
        <taxon>Bacteria</taxon>
        <taxon>Bacillati</taxon>
        <taxon>Chloroflexota</taxon>
        <taxon>Anaerolineae</taxon>
        <taxon>Anaerolineales</taxon>
        <taxon>Anaerolineaceae</taxon>
        <taxon>Thermanaerothrix</taxon>
    </lineage>
</organism>
<dbReference type="InterPro" id="IPR050107">
    <property type="entry name" value="ABC_carbohydrate_import_ATPase"/>
</dbReference>
<protein>
    <submittedName>
        <fullName evidence="10">Sugar ABC transporter ATP-binding protein</fullName>
    </submittedName>
</protein>
<reference evidence="10 11" key="1">
    <citation type="submission" date="2023-07" db="EMBL/GenBank/DDBJ databases">
        <title>Novel species of Thermanaerothrix with wide hydrolytic capabilities.</title>
        <authorList>
            <person name="Zayulina K.S."/>
            <person name="Podosokorskaya O.A."/>
            <person name="Elcheninov A.G."/>
        </authorList>
    </citation>
    <scope>NUCLEOTIDE SEQUENCE [LARGE SCALE GENOMIC DNA]</scope>
    <source>
        <strain evidence="10 11">4228-RoL</strain>
    </source>
</reference>
<evidence type="ECO:0000256" key="1">
    <source>
        <dbReference type="ARBA" id="ARBA00022448"/>
    </source>
</evidence>
<dbReference type="Pfam" id="PF00005">
    <property type="entry name" value="ABC_tran"/>
    <property type="match status" value="2"/>
</dbReference>
<evidence type="ECO:0000256" key="3">
    <source>
        <dbReference type="ARBA" id="ARBA00022597"/>
    </source>
</evidence>
<keyword evidence="6 10" id="KW-0067">ATP-binding</keyword>
<dbReference type="InterPro" id="IPR003593">
    <property type="entry name" value="AAA+_ATPase"/>
</dbReference>
<accession>A0ABU3NP96</accession>
<dbReference type="PROSITE" id="PS50893">
    <property type="entry name" value="ABC_TRANSPORTER_2"/>
    <property type="match status" value="2"/>
</dbReference>
<name>A0ABU3NP96_9CHLR</name>
<keyword evidence="2" id="KW-1003">Cell membrane</keyword>
<keyword evidence="5" id="KW-0547">Nucleotide-binding</keyword>
<dbReference type="GO" id="GO:0005524">
    <property type="term" value="F:ATP binding"/>
    <property type="evidence" value="ECO:0007669"/>
    <property type="project" value="UniProtKB-KW"/>
</dbReference>
<dbReference type="RefSeq" id="WP_315625295.1">
    <property type="nucleotide sequence ID" value="NZ_JAUHMF010000002.1"/>
</dbReference>
<evidence type="ECO:0000313" key="11">
    <source>
        <dbReference type="Proteomes" id="UP001254165"/>
    </source>
</evidence>
<evidence type="ECO:0000256" key="2">
    <source>
        <dbReference type="ARBA" id="ARBA00022475"/>
    </source>
</evidence>
<gene>
    <name evidence="10" type="ORF">QYE77_10150</name>
</gene>
<evidence type="ECO:0000259" key="9">
    <source>
        <dbReference type="PROSITE" id="PS50893"/>
    </source>
</evidence>
<dbReference type="SUPFAM" id="SSF52540">
    <property type="entry name" value="P-loop containing nucleoside triphosphate hydrolases"/>
    <property type="match status" value="2"/>
</dbReference>
<dbReference type="Proteomes" id="UP001254165">
    <property type="component" value="Unassembled WGS sequence"/>
</dbReference>
<evidence type="ECO:0000313" key="10">
    <source>
        <dbReference type="EMBL" id="MDT8898632.1"/>
    </source>
</evidence>
<evidence type="ECO:0000256" key="6">
    <source>
        <dbReference type="ARBA" id="ARBA00022840"/>
    </source>
</evidence>
<keyword evidence="4" id="KW-0677">Repeat</keyword>
<dbReference type="PANTHER" id="PTHR43790:SF3">
    <property type="entry name" value="D-ALLOSE IMPORT ATP-BINDING PROTEIN ALSA-RELATED"/>
    <property type="match status" value="1"/>
</dbReference>
<evidence type="ECO:0000256" key="4">
    <source>
        <dbReference type="ARBA" id="ARBA00022737"/>
    </source>
</evidence>
<keyword evidence="1" id="KW-0813">Transport</keyword>
<dbReference type="CDD" id="cd03216">
    <property type="entry name" value="ABC_Carb_Monos_I"/>
    <property type="match status" value="1"/>
</dbReference>